<evidence type="ECO:0000313" key="4">
    <source>
        <dbReference type="EMBL" id="MBC5732469.1"/>
    </source>
</evidence>
<dbReference type="AlphaFoldDB" id="A0A8J6M9I5"/>
<gene>
    <name evidence="4" type="ORF">H8S57_01845</name>
</gene>
<dbReference type="GO" id="GO:0016020">
    <property type="term" value="C:membrane"/>
    <property type="evidence" value="ECO:0007669"/>
    <property type="project" value="TreeGrafter"/>
</dbReference>
<name>A0A8J6M9I5_9FIRM</name>
<comment type="caution">
    <text evidence="4">The sequence shown here is derived from an EMBL/GenBank/DDBJ whole genome shotgun (WGS) entry which is preliminary data.</text>
</comment>
<dbReference type="Gene3D" id="3.40.50.1820">
    <property type="entry name" value="alpha/beta hydrolase"/>
    <property type="match status" value="1"/>
</dbReference>
<dbReference type="PANTHER" id="PTHR43798:SF31">
    <property type="entry name" value="AB HYDROLASE SUPERFAMILY PROTEIN YCLE"/>
    <property type="match status" value="1"/>
</dbReference>
<dbReference type="GO" id="GO:0016787">
    <property type="term" value="F:hydrolase activity"/>
    <property type="evidence" value="ECO:0007669"/>
    <property type="project" value="UniProtKB-KW"/>
</dbReference>
<evidence type="ECO:0000313" key="5">
    <source>
        <dbReference type="Proteomes" id="UP000661435"/>
    </source>
</evidence>
<feature type="domain" description="AB hydrolase-1" evidence="3">
    <location>
        <begin position="28"/>
        <end position="162"/>
    </location>
</feature>
<dbReference type="Proteomes" id="UP000661435">
    <property type="component" value="Unassembled WGS sequence"/>
</dbReference>
<feature type="compositionally biased region" description="Basic and acidic residues" evidence="2">
    <location>
        <begin position="270"/>
        <end position="279"/>
    </location>
</feature>
<dbReference type="EMBL" id="JACOPP010000002">
    <property type="protein sequence ID" value="MBC5732469.1"/>
    <property type="molecule type" value="Genomic_DNA"/>
</dbReference>
<dbReference type="InterPro" id="IPR000073">
    <property type="entry name" value="AB_hydrolase_1"/>
</dbReference>
<dbReference type="RefSeq" id="WP_186906372.1">
    <property type="nucleotide sequence ID" value="NZ_JACOPP010000002.1"/>
</dbReference>
<dbReference type="InterPro" id="IPR029058">
    <property type="entry name" value="AB_hydrolase_fold"/>
</dbReference>
<dbReference type="InterPro" id="IPR050266">
    <property type="entry name" value="AB_hydrolase_sf"/>
</dbReference>
<keyword evidence="1 4" id="KW-0378">Hydrolase</keyword>
<evidence type="ECO:0000256" key="2">
    <source>
        <dbReference type="SAM" id="MobiDB-lite"/>
    </source>
</evidence>
<proteinExistence type="predicted"/>
<dbReference type="SUPFAM" id="SSF53474">
    <property type="entry name" value="alpha/beta-Hydrolases"/>
    <property type="match status" value="1"/>
</dbReference>
<accession>A0A8J6M9I5</accession>
<evidence type="ECO:0000256" key="1">
    <source>
        <dbReference type="ARBA" id="ARBA00022801"/>
    </source>
</evidence>
<reference evidence="4" key="1">
    <citation type="submission" date="2020-08" db="EMBL/GenBank/DDBJ databases">
        <title>Genome public.</title>
        <authorList>
            <person name="Liu C."/>
            <person name="Sun Q."/>
        </authorList>
    </citation>
    <scope>NUCLEOTIDE SEQUENCE</scope>
    <source>
        <strain evidence="4">NSJ-51</strain>
    </source>
</reference>
<keyword evidence="5" id="KW-1185">Reference proteome</keyword>
<dbReference type="Pfam" id="PF00561">
    <property type="entry name" value="Abhydrolase_1"/>
    <property type="match status" value="1"/>
</dbReference>
<organism evidence="4 5">
    <name type="scientific">Lawsonibacter hominis</name>
    <dbReference type="NCBI Taxonomy" id="2763053"/>
    <lineage>
        <taxon>Bacteria</taxon>
        <taxon>Bacillati</taxon>
        <taxon>Bacillota</taxon>
        <taxon>Clostridia</taxon>
        <taxon>Eubacteriales</taxon>
        <taxon>Oscillospiraceae</taxon>
        <taxon>Lawsonibacter</taxon>
    </lineage>
</organism>
<sequence length="289" mass="33231">MEERSVVSERGRTYYWIEKCVRPERENLVFLPGLTADHRLFDGQIQHFSGRHTVLTWDAPAHGKSRPYQDFSYGHLAEELQTILDREEIGTAVLIGQSAGGFVAQSLLACAPERVKGLITIGTCPYGSRYYSPSDLFWLKQTRWMFRLFPDRLLRASMARMCGRTRRGRENMLQMLQGYSKDELCRLMYLGFAGFIPEIRDTSPCGPIWLTVGEHDRTGKVRAYNEAWHRAEGHPLFLIPGAAHNANVDQPEAMNRIIDRFLRQLSEGAHSPDESERGRQKQWSSFHRS</sequence>
<evidence type="ECO:0000259" key="3">
    <source>
        <dbReference type="Pfam" id="PF00561"/>
    </source>
</evidence>
<protein>
    <submittedName>
        <fullName evidence="4">Alpha/beta hydrolase</fullName>
    </submittedName>
</protein>
<feature type="region of interest" description="Disordered" evidence="2">
    <location>
        <begin position="268"/>
        <end position="289"/>
    </location>
</feature>
<dbReference type="PANTHER" id="PTHR43798">
    <property type="entry name" value="MONOACYLGLYCEROL LIPASE"/>
    <property type="match status" value="1"/>
</dbReference>